<comment type="caution">
    <text evidence="8">The sequence shown here is derived from an EMBL/GenBank/DDBJ whole genome shotgun (WGS) entry which is preliminary data.</text>
</comment>
<dbReference type="GO" id="GO:0005524">
    <property type="term" value="F:ATP binding"/>
    <property type="evidence" value="ECO:0007669"/>
    <property type="project" value="UniProtKB-KW"/>
</dbReference>
<sequence>MVKVGGSVRTGAVLDDVAAFTEEGARVVLVHGGGGEVDRLAARLGMPARTLTSPDGTRGRRTDPETLDVVAMALLGRVKPALVEGLRARGVTAAGLCGADGAMVTAERKRALRSVEDGRVRVVRDDRSGRITGVRPEALRALLAADMVPVVSPPAASEDGAPLNVDSDHVAARIASALPAASLALLTDMPGVLRDPGDPSSLLRAIDGQRDEADGRMRHKVRAALDARRYVPRVAIASAHSAHPLRDALNGGGTVVTTSPGEDI</sequence>
<evidence type="ECO:0000256" key="4">
    <source>
        <dbReference type="ARBA" id="ARBA00022777"/>
    </source>
</evidence>
<dbReference type="InterPro" id="IPR004662">
    <property type="entry name" value="AcgluKinase_fam"/>
</dbReference>
<dbReference type="SUPFAM" id="SSF53633">
    <property type="entry name" value="Carbamate kinase-like"/>
    <property type="match status" value="1"/>
</dbReference>
<evidence type="ECO:0000259" key="7">
    <source>
        <dbReference type="Pfam" id="PF00696"/>
    </source>
</evidence>
<dbReference type="GO" id="GO:0006526">
    <property type="term" value="P:L-arginine biosynthetic process"/>
    <property type="evidence" value="ECO:0007669"/>
    <property type="project" value="TreeGrafter"/>
</dbReference>
<dbReference type="Gene3D" id="3.40.1160.10">
    <property type="entry name" value="Acetylglutamate kinase-like"/>
    <property type="match status" value="1"/>
</dbReference>
<keyword evidence="5" id="KW-0067">ATP-binding</keyword>
<dbReference type="PANTHER" id="PTHR23342">
    <property type="entry name" value="N-ACETYLGLUTAMATE SYNTHASE"/>
    <property type="match status" value="1"/>
</dbReference>
<keyword evidence="3" id="KW-0547">Nucleotide-binding</keyword>
<dbReference type="PANTHER" id="PTHR23342:SF20">
    <property type="entry name" value="[LYSW]-AMINOADIPATE KINASE"/>
    <property type="match status" value="1"/>
</dbReference>
<dbReference type="InterPro" id="IPR001048">
    <property type="entry name" value="Asp/Glu/Uridylate_kinase"/>
</dbReference>
<organism evidence="8 9">
    <name type="scientific">Haloactinospora alba</name>
    <dbReference type="NCBI Taxonomy" id="405555"/>
    <lineage>
        <taxon>Bacteria</taxon>
        <taxon>Bacillati</taxon>
        <taxon>Actinomycetota</taxon>
        <taxon>Actinomycetes</taxon>
        <taxon>Streptosporangiales</taxon>
        <taxon>Nocardiopsidaceae</taxon>
        <taxon>Haloactinospora</taxon>
    </lineage>
</organism>
<dbReference type="NCBIfam" id="NF010659">
    <property type="entry name" value="PRK14058.1-1"/>
    <property type="match status" value="1"/>
</dbReference>
<protein>
    <submittedName>
        <fullName evidence="8">N-acetylglutamate kinase</fullName>
    </submittedName>
</protein>
<evidence type="ECO:0000313" key="9">
    <source>
        <dbReference type="Proteomes" id="UP000317422"/>
    </source>
</evidence>
<reference evidence="8 9" key="1">
    <citation type="submission" date="2019-06" db="EMBL/GenBank/DDBJ databases">
        <title>Sequencing the genomes of 1000 actinobacteria strains.</title>
        <authorList>
            <person name="Klenk H.-P."/>
        </authorList>
    </citation>
    <scope>NUCLEOTIDE SEQUENCE [LARGE SCALE GENOMIC DNA]</scope>
    <source>
        <strain evidence="8 9">DSM 45015</strain>
    </source>
</reference>
<dbReference type="Proteomes" id="UP000317422">
    <property type="component" value="Unassembled WGS sequence"/>
</dbReference>
<dbReference type="AlphaFoldDB" id="A0A543N956"/>
<dbReference type="PIRSF" id="PIRSF000728">
    <property type="entry name" value="NAGK"/>
    <property type="match status" value="1"/>
</dbReference>
<keyword evidence="4 8" id="KW-0418">Kinase</keyword>
<keyword evidence="2" id="KW-0808">Transferase</keyword>
<accession>A0A543N956</accession>
<name>A0A543N956_9ACTN</name>
<evidence type="ECO:0000256" key="5">
    <source>
        <dbReference type="ARBA" id="ARBA00022840"/>
    </source>
</evidence>
<dbReference type="InterPro" id="IPR036393">
    <property type="entry name" value="AceGlu_kinase-like_sf"/>
</dbReference>
<dbReference type="RefSeq" id="WP_246062428.1">
    <property type="nucleotide sequence ID" value="NZ_VFQC01000002.1"/>
</dbReference>
<keyword evidence="1" id="KW-0028">Amino-acid biosynthesis</keyword>
<evidence type="ECO:0000256" key="3">
    <source>
        <dbReference type="ARBA" id="ARBA00022741"/>
    </source>
</evidence>
<evidence type="ECO:0000313" key="8">
    <source>
        <dbReference type="EMBL" id="TQN28366.1"/>
    </source>
</evidence>
<dbReference type="GO" id="GO:0003991">
    <property type="term" value="F:acetylglutamate kinase activity"/>
    <property type="evidence" value="ECO:0007669"/>
    <property type="project" value="TreeGrafter"/>
</dbReference>
<keyword evidence="9" id="KW-1185">Reference proteome</keyword>
<dbReference type="GO" id="GO:0005737">
    <property type="term" value="C:cytoplasm"/>
    <property type="evidence" value="ECO:0007669"/>
    <property type="project" value="InterPro"/>
</dbReference>
<feature type="domain" description="Aspartate/glutamate/uridylate kinase" evidence="7">
    <location>
        <begin position="2"/>
        <end position="228"/>
    </location>
</feature>
<dbReference type="NCBIfam" id="TIGR00761">
    <property type="entry name" value="argB"/>
    <property type="match status" value="1"/>
</dbReference>
<proteinExistence type="predicted"/>
<comment type="pathway">
    <text evidence="6">Amino-acid biosynthesis.</text>
</comment>
<dbReference type="Pfam" id="PF00696">
    <property type="entry name" value="AA_kinase"/>
    <property type="match status" value="1"/>
</dbReference>
<evidence type="ECO:0000256" key="2">
    <source>
        <dbReference type="ARBA" id="ARBA00022679"/>
    </source>
</evidence>
<evidence type="ECO:0000256" key="6">
    <source>
        <dbReference type="ARBA" id="ARBA00029440"/>
    </source>
</evidence>
<gene>
    <name evidence="8" type="ORF">FHX37_3703</name>
</gene>
<evidence type="ECO:0000256" key="1">
    <source>
        <dbReference type="ARBA" id="ARBA00022605"/>
    </source>
</evidence>
<dbReference type="EMBL" id="VFQC01000002">
    <property type="protein sequence ID" value="TQN28366.1"/>
    <property type="molecule type" value="Genomic_DNA"/>
</dbReference>